<dbReference type="Gene3D" id="1.25.40.10">
    <property type="entry name" value="Tetratricopeptide repeat domain"/>
    <property type="match status" value="1"/>
</dbReference>
<dbReference type="Pfam" id="PF13289">
    <property type="entry name" value="SIR2_2"/>
    <property type="match status" value="1"/>
</dbReference>
<sequence length="1052" mass="119470">MLVACWLAIGGLVAAKVAKITLPTSLIEAVKAQRCVLFLGAGASKEARNEKGDTPPDANQLRDILADRFFRKAMLNRDVMAVAEMAITNSGSAPQVYEEVRKAFTGFAPQTTHRLIPSFSWKAIATTNYDTIVEDAYKDVTTKVQQIVPLVKDDEPIDERLREFSNPVPYLKLHGCLNHIHDADIPPVLSREVYSTYSKNRSRLFLRLQDMAFEHTIIFVGYRLDDSHIRDLIYNLGIGRRPRWYMVTPNAESEDISFWATKNVEIIKAYFGEFMSALDEAIPPLFRSISQSADVADFPIRRFFKTHNLESDSTNKSLRDDLTFIHAEMSFDEQTAEQFYSGYDTGWGAIVNRLDVRRQVEDDILFKAVLENETPAGPVLIMVKGPGGAGKTVALKRSAWEAATASNALVIWYNPNGVLRPDVFTELYELTGKTIYLFVDDVGLYIEGLLSLLRHARATKLPLVVVGAERDSDWNTYCGQLESEFPGPELNVRYLSRREIAGLLDLLNRHKCLGLLVSETRDEQIRQFESVAERQLLVALHQLTQGRPFEDVLRLEHQRISPEQARQLYLDIATMHQYSVSARAGTISRISGITFSDYQEKFFAPLQNVVRAEVDKYSRDYSYRTRHARVAQLVFRQACPNDDDKVDQFTRLISGLDFGYSSDSRALEQMTKGRVLADTFAEPSSGRRIYEAAIAVAPNQAFLYQQWALFELHHSRGCLDEAERRANDAHDIDKKSTAVIHTQAEIDRIRATKVESSLLKDQLRRRARERLSSLPNTNRFAVSSRCKMLVDEIVELGRELRDDSPEHQAIFFAEKTRDTEERIRLALQQFPDDPDIVQIEARFREAIDQEDRALRALEKALRLNPKGSGAAIRVARIYRSRDRADDSLTVLNEALVNSQDDKALHSEIARHYLTACTVDDDLIEGHLRRAYSTGDANYEARFDLAQFLFVRGEAAKAADLFEEIDAKAPPTFRPVANRENHFTRRIMEQNGYVQSISGHMFFIRAGLYPKEIFSHKSSIAQGDFDDIVIGTNVRFQVRFNRKGPVAVSVTIE</sequence>
<evidence type="ECO:0000259" key="1">
    <source>
        <dbReference type="Pfam" id="PF25199"/>
    </source>
</evidence>
<dbReference type="Proteomes" id="UP000216345">
    <property type="component" value="Unassembled WGS sequence"/>
</dbReference>
<dbReference type="EMBL" id="NNRK01000031">
    <property type="protein sequence ID" value="OYR11820.1"/>
    <property type="molecule type" value="Genomic_DNA"/>
</dbReference>
<dbReference type="InterPro" id="IPR029035">
    <property type="entry name" value="DHS-like_NAD/FAD-binding_dom"/>
</dbReference>
<dbReference type="InterPro" id="IPR057574">
    <property type="entry name" value="nSTAND_NTPase5_dom"/>
</dbReference>
<dbReference type="InterPro" id="IPR011990">
    <property type="entry name" value="TPR-like_helical_dom_sf"/>
</dbReference>
<dbReference type="SUPFAM" id="SSF52540">
    <property type="entry name" value="P-loop containing nucleoside triphosphate hydrolases"/>
    <property type="match status" value="1"/>
</dbReference>
<organism evidence="2 3">
    <name type="scientific">Brucella rhizosphaerae</name>
    <dbReference type="NCBI Taxonomy" id="571254"/>
    <lineage>
        <taxon>Bacteria</taxon>
        <taxon>Pseudomonadati</taxon>
        <taxon>Pseudomonadota</taxon>
        <taxon>Alphaproteobacteria</taxon>
        <taxon>Hyphomicrobiales</taxon>
        <taxon>Brucellaceae</taxon>
        <taxon>Brucella/Ochrobactrum group</taxon>
        <taxon>Brucella</taxon>
    </lineage>
</organism>
<name>A0A256FAR4_9HYPH</name>
<dbReference type="SUPFAM" id="SSF50249">
    <property type="entry name" value="Nucleic acid-binding proteins"/>
    <property type="match status" value="1"/>
</dbReference>
<dbReference type="InterPro" id="IPR027417">
    <property type="entry name" value="P-loop_NTPase"/>
</dbReference>
<dbReference type="Gene3D" id="2.40.50.140">
    <property type="entry name" value="Nucleic acid-binding proteins"/>
    <property type="match status" value="1"/>
</dbReference>
<dbReference type="Pfam" id="PF25199">
    <property type="entry name" value="nSTAND_NTPase5"/>
    <property type="match status" value="1"/>
</dbReference>
<accession>A0A256FAR4</accession>
<keyword evidence="3" id="KW-1185">Reference proteome</keyword>
<evidence type="ECO:0000313" key="2">
    <source>
        <dbReference type="EMBL" id="OYR11820.1"/>
    </source>
</evidence>
<gene>
    <name evidence="2" type="ORF">CEV32_1354</name>
</gene>
<protein>
    <submittedName>
        <fullName evidence="2">Tetratricopeptide repeat family protein</fullName>
    </submittedName>
</protein>
<dbReference type="SUPFAM" id="SSF48452">
    <property type="entry name" value="TPR-like"/>
    <property type="match status" value="1"/>
</dbReference>
<reference evidence="2 3" key="1">
    <citation type="submission" date="2017-07" db="EMBL/GenBank/DDBJ databases">
        <title>Phylogenetic study on the rhizospheric bacterium Ochrobactrum sp. A44.</title>
        <authorList>
            <person name="Krzyzanowska D.M."/>
            <person name="Ossowicki A."/>
            <person name="Rajewska M."/>
            <person name="Maciag T."/>
            <person name="Kaczynski Z."/>
            <person name="Czerwicka M."/>
            <person name="Jafra S."/>
        </authorList>
    </citation>
    <scope>NUCLEOTIDE SEQUENCE [LARGE SCALE GENOMIC DNA]</scope>
    <source>
        <strain evidence="2 3">PR17</strain>
    </source>
</reference>
<evidence type="ECO:0000313" key="3">
    <source>
        <dbReference type="Proteomes" id="UP000216345"/>
    </source>
</evidence>
<feature type="domain" description="Novel STAND NTPase 5" evidence="1">
    <location>
        <begin position="338"/>
        <end position="481"/>
    </location>
</feature>
<dbReference type="OrthoDB" id="7357874at2"/>
<dbReference type="SUPFAM" id="SSF52467">
    <property type="entry name" value="DHS-like NAD/FAD-binding domain"/>
    <property type="match status" value="1"/>
</dbReference>
<proteinExistence type="predicted"/>
<dbReference type="AlphaFoldDB" id="A0A256FAR4"/>
<comment type="caution">
    <text evidence="2">The sequence shown here is derived from an EMBL/GenBank/DDBJ whole genome shotgun (WGS) entry which is preliminary data.</text>
</comment>
<dbReference type="InterPro" id="IPR012340">
    <property type="entry name" value="NA-bd_OB-fold"/>
</dbReference>